<dbReference type="EMBL" id="DS233416">
    <property type="protein sequence ID" value="EDS29880.1"/>
    <property type="molecule type" value="Genomic_DNA"/>
</dbReference>
<name>B0XIZ8_CULQU</name>
<keyword evidence="4" id="KW-1185">Reference proteome</keyword>
<sequence length="156" mass="17424">MDQFGEDWSVEFLDPDPPPGVDSAEWSVEHLDNPQSFPAEPLEEETPDWFESFITKHELQDEDMPDANCGSLLLDRHEPLGKEMPEATSNDSGVLNIGRFLGNSNNETPHSSHMLVNKFVILPENDRVNTVGFAKRAASGQYRWAKPTSSNPESSP</sequence>
<accession>B0XIZ8</accession>
<dbReference type="VEuPathDB" id="VectorBase:CQUJHB009420"/>
<organism>
    <name type="scientific">Culex quinquefasciatus</name>
    <name type="common">Southern house mosquito</name>
    <name type="synonym">Culex pungens</name>
    <dbReference type="NCBI Taxonomy" id="7176"/>
    <lineage>
        <taxon>Eukaryota</taxon>
        <taxon>Metazoa</taxon>
        <taxon>Ecdysozoa</taxon>
        <taxon>Arthropoda</taxon>
        <taxon>Hexapoda</taxon>
        <taxon>Insecta</taxon>
        <taxon>Pterygota</taxon>
        <taxon>Neoptera</taxon>
        <taxon>Endopterygota</taxon>
        <taxon>Diptera</taxon>
        <taxon>Nematocera</taxon>
        <taxon>Culicoidea</taxon>
        <taxon>Culicidae</taxon>
        <taxon>Culicinae</taxon>
        <taxon>Culicini</taxon>
        <taxon>Culex</taxon>
        <taxon>Culex</taxon>
    </lineage>
</organism>
<dbReference type="InParanoid" id="B0XIZ8"/>
<dbReference type="Proteomes" id="UP000002320">
    <property type="component" value="Unassembled WGS sequence"/>
</dbReference>
<reference evidence="2" key="1">
    <citation type="submission" date="2007-03" db="EMBL/GenBank/DDBJ databases">
        <title>Annotation of Culex pipiens quinquefasciatus.</title>
        <authorList>
            <consortium name="The Broad Institute Genome Sequencing Platform"/>
            <person name="Atkinson P.W."/>
            <person name="Hemingway J."/>
            <person name="Christensen B.M."/>
            <person name="Higgs S."/>
            <person name="Kodira C."/>
            <person name="Hannick L."/>
            <person name="Megy K."/>
            <person name="O'Leary S."/>
            <person name="Pearson M."/>
            <person name="Haas B.J."/>
            <person name="Mauceli E."/>
            <person name="Wortman J.R."/>
            <person name="Lee N.H."/>
            <person name="Guigo R."/>
            <person name="Stanke M."/>
            <person name="Alvarado L."/>
            <person name="Amedeo P."/>
            <person name="Antoine C.H."/>
            <person name="Arensburger P."/>
            <person name="Bidwell S.L."/>
            <person name="Crawford M."/>
            <person name="Camaro F."/>
            <person name="Devon K."/>
            <person name="Engels R."/>
            <person name="Hammond M."/>
            <person name="Howarth C."/>
            <person name="Koehrsen M."/>
            <person name="Lawson D."/>
            <person name="Montgomery P."/>
            <person name="Nene V."/>
            <person name="Nusbaum C."/>
            <person name="Puiu D."/>
            <person name="Romero-Severson J."/>
            <person name="Severson D.W."/>
            <person name="Shumway M."/>
            <person name="Sisk P."/>
            <person name="Stolte C."/>
            <person name="Zeng Q."/>
            <person name="Eisenstadt E."/>
            <person name="Fraser-Liggett C."/>
            <person name="Strausberg R."/>
            <person name="Galagan J."/>
            <person name="Birren B."/>
            <person name="Collins F.H."/>
        </authorList>
    </citation>
    <scope>NUCLEOTIDE SEQUENCE [LARGE SCALE GENOMIC DNA]</scope>
    <source>
        <strain evidence="2">JHB</strain>
    </source>
</reference>
<gene>
    <name evidence="3" type="primary">6053560</name>
    <name evidence="2" type="ORF">CpipJ_CPIJ019377</name>
</gene>
<feature type="region of interest" description="Disordered" evidence="1">
    <location>
        <begin position="1"/>
        <end position="43"/>
    </location>
</feature>
<evidence type="ECO:0000313" key="3">
    <source>
        <dbReference type="EnsemblMetazoa" id="CPIJ019377-PA"/>
    </source>
</evidence>
<dbReference type="KEGG" id="cqu:CpipJ_CPIJ019377"/>
<evidence type="ECO:0000313" key="4">
    <source>
        <dbReference type="Proteomes" id="UP000002320"/>
    </source>
</evidence>
<dbReference type="AlphaFoldDB" id="B0XIZ8"/>
<protein>
    <submittedName>
        <fullName evidence="2 3">Regulator of chromosome condensation</fullName>
    </submittedName>
</protein>
<evidence type="ECO:0000256" key="1">
    <source>
        <dbReference type="SAM" id="MobiDB-lite"/>
    </source>
</evidence>
<dbReference type="EnsemblMetazoa" id="CPIJ019377-RA">
    <property type="protein sequence ID" value="CPIJ019377-PA"/>
    <property type="gene ID" value="CPIJ019377"/>
</dbReference>
<evidence type="ECO:0000313" key="2">
    <source>
        <dbReference type="EMBL" id="EDS29880.1"/>
    </source>
</evidence>
<dbReference type="VEuPathDB" id="VectorBase:CPIJ019377"/>
<proteinExistence type="predicted"/>
<dbReference type="HOGENOM" id="CLU_1688464_0_0_1"/>
<reference evidence="3" key="2">
    <citation type="submission" date="2020-05" db="UniProtKB">
        <authorList>
            <consortium name="EnsemblMetazoa"/>
        </authorList>
    </citation>
    <scope>IDENTIFICATION</scope>
    <source>
        <strain evidence="3">JHB</strain>
    </source>
</reference>